<evidence type="ECO:0000256" key="4">
    <source>
        <dbReference type="SAM" id="Coils"/>
    </source>
</evidence>
<evidence type="ECO:0000313" key="10">
    <source>
        <dbReference type="Proteomes" id="UP000663829"/>
    </source>
</evidence>
<dbReference type="GO" id="GO:0008270">
    <property type="term" value="F:zinc ion binding"/>
    <property type="evidence" value="ECO:0007669"/>
    <property type="project" value="UniProtKB-KW"/>
</dbReference>
<dbReference type="InterPro" id="IPR013083">
    <property type="entry name" value="Znf_RING/FYVE/PHD"/>
</dbReference>
<evidence type="ECO:0000313" key="8">
    <source>
        <dbReference type="EMBL" id="CAF3935944.1"/>
    </source>
</evidence>
<proteinExistence type="predicted"/>
<gene>
    <name evidence="6" type="ORF">GPM918_LOCUS22241</name>
    <name evidence="7" type="ORF">OVA965_LOCUS43841</name>
    <name evidence="8" type="ORF">SRO942_LOCUS22236</name>
    <name evidence="9" type="ORF">TMI583_LOCUS46269</name>
</gene>
<dbReference type="EMBL" id="CAJOBA010085421">
    <property type="protein sequence ID" value="CAF4461261.1"/>
    <property type="molecule type" value="Genomic_DNA"/>
</dbReference>
<evidence type="ECO:0000313" key="9">
    <source>
        <dbReference type="EMBL" id="CAF4461261.1"/>
    </source>
</evidence>
<dbReference type="EMBL" id="CAJNOK010059542">
    <property type="protein sequence ID" value="CAF1632996.1"/>
    <property type="molecule type" value="Genomic_DNA"/>
</dbReference>
<evidence type="ECO:0000256" key="2">
    <source>
        <dbReference type="ARBA" id="ARBA00022833"/>
    </source>
</evidence>
<dbReference type="SUPFAM" id="SSF57850">
    <property type="entry name" value="RING/U-box"/>
    <property type="match status" value="1"/>
</dbReference>
<evidence type="ECO:0000259" key="5">
    <source>
        <dbReference type="PROSITE" id="PS50089"/>
    </source>
</evidence>
<organism evidence="6 10">
    <name type="scientific">Didymodactylos carnosus</name>
    <dbReference type="NCBI Taxonomy" id="1234261"/>
    <lineage>
        <taxon>Eukaryota</taxon>
        <taxon>Metazoa</taxon>
        <taxon>Spiralia</taxon>
        <taxon>Gnathifera</taxon>
        <taxon>Rotifera</taxon>
        <taxon>Eurotatoria</taxon>
        <taxon>Bdelloidea</taxon>
        <taxon>Philodinida</taxon>
        <taxon>Philodinidae</taxon>
        <taxon>Didymodactylos</taxon>
    </lineage>
</organism>
<accession>A0A814UAG0</accession>
<name>A0A814UAG0_9BILA</name>
<dbReference type="Gene3D" id="3.30.40.10">
    <property type="entry name" value="Zinc/RING finger domain, C3HC4 (zinc finger)"/>
    <property type="match status" value="1"/>
</dbReference>
<keyword evidence="1 3" id="KW-0479">Metal-binding</keyword>
<feature type="domain" description="RING-type" evidence="5">
    <location>
        <begin position="8"/>
        <end position="48"/>
    </location>
</feature>
<protein>
    <recommendedName>
        <fullName evidence="5">RING-type domain-containing protein</fullName>
    </recommendedName>
</protein>
<sequence>MDNDWSRCPICFEEWNMIHRPTTFVCGHTVCIEHLTCREPLRECPMCRGRLPILKDHQTWHVSYALEEAARTFRRMKDATGNSAVETSTGKPMLKLANEIDTARERLIADDEAYARELERADKELVQLEQRRRKQSPNPHLTKQRTENAKGCGHSCDLITTRQCCACSDRRPVLPYYNAYVDGVGNVSRARRNEFYCPSCKVR</sequence>
<reference evidence="6" key="1">
    <citation type="submission" date="2021-02" db="EMBL/GenBank/DDBJ databases">
        <authorList>
            <person name="Nowell W R."/>
        </authorList>
    </citation>
    <scope>NUCLEOTIDE SEQUENCE</scope>
</reference>
<dbReference type="EMBL" id="CAJNOQ010007555">
    <property type="protein sequence ID" value="CAF1172074.1"/>
    <property type="molecule type" value="Genomic_DNA"/>
</dbReference>
<dbReference type="Proteomes" id="UP000681722">
    <property type="component" value="Unassembled WGS sequence"/>
</dbReference>
<evidence type="ECO:0000256" key="3">
    <source>
        <dbReference type="PROSITE-ProRule" id="PRU00175"/>
    </source>
</evidence>
<comment type="caution">
    <text evidence="6">The sequence shown here is derived from an EMBL/GenBank/DDBJ whole genome shotgun (WGS) entry which is preliminary data.</text>
</comment>
<feature type="coiled-coil region" evidence="4">
    <location>
        <begin position="104"/>
        <end position="131"/>
    </location>
</feature>
<evidence type="ECO:0000313" key="6">
    <source>
        <dbReference type="EMBL" id="CAF1172074.1"/>
    </source>
</evidence>
<dbReference type="Proteomes" id="UP000677228">
    <property type="component" value="Unassembled WGS sequence"/>
</dbReference>
<dbReference type="PROSITE" id="PS50089">
    <property type="entry name" value="ZF_RING_2"/>
    <property type="match status" value="1"/>
</dbReference>
<dbReference type="Proteomes" id="UP000682733">
    <property type="component" value="Unassembled WGS sequence"/>
</dbReference>
<keyword evidence="1 3" id="KW-0863">Zinc-finger</keyword>
<keyword evidence="4" id="KW-0175">Coiled coil</keyword>
<keyword evidence="2" id="KW-0862">Zinc</keyword>
<evidence type="ECO:0000313" key="7">
    <source>
        <dbReference type="EMBL" id="CAF1632996.1"/>
    </source>
</evidence>
<dbReference type="AlphaFoldDB" id="A0A814UAG0"/>
<keyword evidence="10" id="KW-1185">Reference proteome</keyword>
<dbReference type="EMBL" id="CAJOBC010007553">
    <property type="protein sequence ID" value="CAF3935944.1"/>
    <property type="molecule type" value="Genomic_DNA"/>
</dbReference>
<dbReference type="InterPro" id="IPR001841">
    <property type="entry name" value="Znf_RING"/>
</dbReference>
<dbReference type="OrthoDB" id="1711136at2759"/>
<evidence type="ECO:0000256" key="1">
    <source>
        <dbReference type="ARBA" id="ARBA00022771"/>
    </source>
</evidence>
<dbReference type="Proteomes" id="UP000663829">
    <property type="component" value="Unassembled WGS sequence"/>
</dbReference>